<dbReference type="AlphaFoldDB" id="A0A5J5A170"/>
<reference evidence="2 3" key="1">
    <citation type="submission" date="2019-09" db="EMBL/GenBank/DDBJ databases">
        <title>A chromosome-level genome assembly of the Chinese tupelo Nyssa sinensis.</title>
        <authorList>
            <person name="Yang X."/>
            <person name="Kang M."/>
            <person name="Yang Y."/>
            <person name="Xiong H."/>
            <person name="Wang M."/>
            <person name="Zhang Z."/>
            <person name="Wang Z."/>
            <person name="Wu H."/>
            <person name="Ma T."/>
            <person name="Liu J."/>
            <person name="Xi Z."/>
        </authorList>
    </citation>
    <scope>NUCLEOTIDE SEQUENCE [LARGE SCALE GENOMIC DNA]</scope>
    <source>
        <strain evidence="2">J267</strain>
        <tissue evidence="2">Leaf</tissue>
    </source>
</reference>
<evidence type="ECO:0000313" key="2">
    <source>
        <dbReference type="EMBL" id="KAA8524220.1"/>
    </source>
</evidence>
<evidence type="ECO:0000313" key="3">
    <source>
        <dbReference type="Proteomes" id="UP000325577"/>
    </source>
</evidence>
<organism evidence="2 3">
    <name type="scientific">Nyssa sinensis</name>
    <dbReference type="NCBI Taxonomy" id="561372"/>
    <lineage>
        <taxon>Eukaryota</taxon>
        <taxon>Viridiplantae</taxon>
        <taxon>Streptophyta</taxon>
        <taxon>Embryophyta</taxon>
        <taxon>Tracheophyta</taxon>
        <taxon>Spermatophyta</taxon>
        <taxon>Magnoliopsida</taxon>
        <taxon>eudicotyledons</taxon>
        <taxon>Gunneridae</taxon>
        <taxon>Pentapetalae</taxon>
        <taxon>asterids</taxon>
        <taxon>Cornales</taxon>
        <taxon>Nyssaceae</taxon>
        <taxon>Nyssa</taxon>
    </lineage>
</organism>
<keyword evidence="3" id="KW-1185">Reference proteome</keyword>
<accession>A0A5J5A170</accession>
<keyword evidence="1" id="KW-1133">Transmembrane helix</keyword>
<keyword evidence="1" id="KW-0472">Membrane</keyword>
<evidence type="ECO:0000256" key="1">
    <source>
        <dbReference type="SAM" id="Phobius"/>
    </source>
</evidence>
<dbReference type="EMBL" id="CM018047">
    <property type="protein sequence ID" value="KAA8524220.1"/>
    <property type="molecule type" value="Genomic_DNA"/>
</dbReference>
<name>A0A5J5A170_9ASTE</name>
<feature type="transmembrane region" description="Helical" evidence="1">
    <location>
        <begin position="6"/>
        <end position="27"/>
    </location>
</feature>
<sequence length="170" mass="18354">MSSRSISSLMIANLLDLGAGIFAAEWARRRMMSRLGLGTQPCLESIGARDVAAGAVHGDFPEQLVLREQELGLDVEDFSPLGHDDDSWNDNKNRSTMALVWYVDDGCSGNELWIKKATSGQCLVAGLELEVGIVTANPIASELEVIDVSMVGNDRCNDKHKYGGAGQITE</sequence>
<gene>
    <name evidence="2" type="ORF">F0562_010636</name>
</gene>
<protein>
    <submittedName>
        <fullName evidence="2">Uncharacterized protein</fullName>
    </submittedName>
</protein>
<proteinExistence type="predicted"/>
<dbReference type="Proteomes" id="UP000325577">
    <property type="component" value="Linkage Group LG4"/>
</dbReference>
<keyword evidence="1" id="KW-0812">Transmembrane</keyword>